<dbReference type="KEGG" id="tit:Thit_1370"/>
<sequence length="86" mass="8991">MDMQWWGIPAIPIIIGITELAKQVGLPKKYAGFFSVVVGIIGGIAISFFGDSEVAKNIVSGLVAGLTAVGLWSGTKNTIEALKEGK</sequence>
<protein>
    <recommendedName>
        <fullName evidence="4">Holin</fullName>
    </recommendedName>
</protein>
<feature type="transmembrane region" description="Helical" evidence="1">
    <location>
        <begin position="30"/>
        <end position="49"/>
    </location>
</feature>
<name>D3T327_THEIA</name>
<dbReference type="EMBL" id="CP001936">
    <property type="protein sequence ID" value="ADD02629.1"/>
    <property type="molecule type" value="Genomic_DNA"/>
</dbReference>
<reference evidence="2" key="1">
    <citation type="submission" date="2010-02" db="EMBL/GenBank/DDBJ databases">
        <title>Complete sequence of Thermoanaerobacter italicus Ab9.</title>
        <authorList>
            <consortium name="US DOE Joint Genome Institute"/>
            <person name="Lucas S."/>
            <person name="Copeland A."/>
            <person name="Lapidus A."/>
            <person name="Cheng J.-F."/>
            <person name="Bruce D."/>
            <person name="Goodwin L."/>
            <person name="Pitluck S."/>
            <person name="Chertkov O."/>
            <person name="Detter J.C."/>
            <person name="Han C."/>
            <person name="Tapia R."/>
            <person name="Land M."/>
            <person name="Hauser L."/>
            <person name="Kyrpides N."/>
            <person name="Mikhailova N."/>
            <person name="Hemme C.L."/>
            <person name="Woyke T."/>
        </authorList>
    </citation>
    <scope>NUCLEOTIDE SEQUENCE [LARGE SCALE GENOMIC DNA]</scope>
    <source>
        <strain evidence="2">Ab9</strain>
    </source>
</reference>
<organism evidence="2 3">
    <name type="scientific">Thermoanaerobacter italicus (strain DSM 9252 / Ab9)</name>
    <dbReference type="NCBI Taxonomy" id="580331"/>
    <lineage>
        <taxon>Bacteria</taxon>
        <taxon>Bacillati</taxon>
        <taxon>Bacillota</taxon>
        <taxon>Clostridia</taxon>
        <taxon>Thermoanaerobacterales</taxon>
        <taxon>Thermoanaerobacteraceae</taxon>
        <taxon>Thermoanaerobacter</taxon>
    </lineage>
</organism>
<dbReference type="HOGENOM" id="CLU_184244_0_0_9"/>
<dbReference type="RefSeq" id="WP_004401143.1">
    <property type="nucleotide sequence ID" value="NC_013921.1"/>
</dbReference>
<evidence type="ECO:0000313" key="3">
    <source>
        <dbReference type="Proteomes" id="UP000001552"/>
    </source>
</evidence>
<evidence type="ECO:0000313" key="2">
    <source>
        <dbReference type="EMBL" id="ADD02629.1"/>
    </source>
</evidence>
<keyword evidence="1" id="KW-0812">Transmembrane</keyword>
<accession>D3T327</accession>
<evidence type="ECO:0008006" key="4">
    <source>
        <dbReference type="Google" id="ProtNLM"/>
    </source>
</evidence>
<gene>
    <name evidence="2" type="ordered locus">Thit_1370</name>
</gene>
<evidence type="ECO:0000256" key="1">
    <source>
        <dbReference type="SAM" id="Phobius"/>
    </source>
</evidence>
<dbReference type="AlphaFoldDB" id="D3T327"/>
<keyword evidence="1" id="KW-0472">Membrane</keyword>
<proteinExistence type="predicted"/>
<keyword evidence="1" id="KW-1133">Transmembrane helix</keyword>
<keyword evidence="3" id="KW-1185">Reference proteome</keyword>
<dbReference type="OrthoDB" id="1730036at2"/>
<dbReference type="eggNOG" id="ENOG50333I5">
    <property type="taxonomic scope" value="Bacteria"/>
</dbReference>
<dbReference type="Proteomes" id="UP000001552">
    <property type="component" value="Chromosome"/>
</dbReference>